<sequence>MSNRPSFLLAAAAAVLALITVNATMLPARAAADGGAGDFIVNLGERAVGALTDKSIDQGLRQERFRDLLKEGLDLRHIAEFVLGSYRRRASDQQMQDFLSLLEDNIVQNYARRFRNYSGEELKLLNVRDGGRDSSIVSTELSQTGGAPPIQVDWRVHEVDGQFKVIDIVVEGISMMVTQRDEYVGYMRSNGGIDALMDALRKQNQALEKRQEG</sequence>
<proteinExistence type="predicted"/>
<accession>A0A8J7V2C8</accession>
<dbReference type="Proteomes" id="UP000672602">
    <property type="component" value="Unassembled WGS sequence"/>
</dbReference>
<gene>
    <name evidence="2" type="ORF">KAJ83_08450</name>
</gene>
<dbReference type="Pfam" id="PF05494">
    <property type="entry name" value="MlaC"/>
    <property type="match status" value="1"/>
</dbReference>
<organism evidence="2 3">
    <name type="scientific">Marivibrio halodurans</name>
    <dbReference type="NCBI Taxonomy" id="2039722"/>
    <lineage>
        <taxon>Bacteria</taxon>
        <taxon>Pseudomonadati</taxon>
        <taxon>Pseudomonadota</taxon>
        <taxon>Alphaproteobacteria</taxon>
        <taxon>Rhodospirillales</taxon>
        <taxon>Rhodospirillaceae</taxon>
        <taxon>Marivibrio</taxon>
    </lineage>
</organism>
<dbReference type="InterPro" id="IPR008869">
    <property type="entry name" value="MlaC/ttg2D"/>
</dbReference>
<dbReference type="RefSeq" id="WP_210681602.1">
    <property type="nucleotide sequence ID" value="NZ_JAGMWN010000003.1"/>
</dbReference>
<reference evidence="2" key="1">
    <citation type="submission" date="2021-04" db="EMBL/GenBank/DDBJ databases">
        <authorList>
            <person name="Zhang D.-C."/>
        </authorList>
    </citation>
    <scope>NUCLEOTIDE SEQUENCE</scope>
    <source>
        <strain evidence="2">CGMCC 1.15697</strain>
    </source>
</reference>
<dbReference type="EMBL" id="JAGMWN010000003">
    <property type="protein sequence ID" value="MBP5857036.1"/>
    <property type="molecule type" value="Genomic_DNA"/>
</dbReference>
<dbReference type="AlphaFoldDB" id="A0A8J7V2C8"/>
<dbReference type="Gene3D" id="3.10.450.710">
    <property type="entry name" value="Tgt2/MlaC"/>
    <property type="match status" value="1"/>
</dbReference>
<feature type="chain" id="PRO_5035221152" evidence="1">
    <location>
        <begin position="31"/>
        <end position="213"/>
    </location>
</feature>
<dbReference type="InterPro" id="IPR006311">
    <property type="entry name" value="TAT_signal"/>
</dbReference>
<dbReference type="PANTHER" id="PTHR36573">
    <property type="entry name" value="INTERMEMBRANE PHOSPHOLIPID TRANSPORT SYSTEM BINDING PROTEIN MLAC"/>
    <property type="match status" value="1"/>
</dbReference>
<feature type="signal peptide" evidence="1">
    <location>
        <begin position="1"/>
        <end position="30"/>
    </location>
</feature>
<dbReference type="PANTHER" id="PTHR36573:SF1">
    <property type="entry name" value="INTERMEMBRANE PHOSPHOLIPID TRANSPORT SYSTEM BINDING PROTEIN MLAC"/>
    <property type="match status" value="1"/>
</dbReference>
<comment type="caution">
    <text evidence="2">The sequence shown here is derived from an EMBL/GenBank/DDBJ whole genome shotgun (WGS) entry which is preliminary data.</text>
</comment>
<evidence type="ECO:0000256" key="1">
    <source>
        <dbReference type="SAM" id="SignalP"/>
    </source>
</evidence>
<dbReference type="InterPro" id="IPR042245">
    <property type="entry name" value="Tgt2/MlaC_sf"/>
</dbReference>
<keyword evidence="1" id="KW-0732">Signal</keyword>
<evidence type="ECO:0000313" key="3">
    <source>
        <dbReference type="Proteomes" id="UP000672602"/>
    </source>
</evidence>
<name>A0A8J7V2C8_9PROT</name>
<dbReference type="PROSITE" id="PS51318">
    <property type="entry name" value="TAT"/>
    <property type="match status" value="1"/>
</dbReference>
<keyword evidence="3" id="KW-1185">Reference proteome</keyword>
<evidence type="ECO:0000313" key="2">
    <source>
        <dbReference type="EMBL" id="MBP5857036.1"/>
    </source>
</evidence>
<protein>
    <submittedName>
        <fullName evidence="2">ABC transporter substrate-binding protein</fullName>
    </submittedName>
</protein>